<sequence>MQGQRSTTNSVSEAFDHGSRSNTVAVDHQLHQSTTLNSAERGLPDYQLSPSDANITFPHVVSQDGRNFTARNLGGPSCTENPGNQMTHGEAKIERGWSSSSTNNLGDGPRSEERRSEPSNFLALESVNINHGNSQVANGPIILRNTGSGDIPQNLNLNAGPGNHGGQEMDAGVCPHLYKPGGTETEHIPSVGGSTNPSGRASHVLEEGDERPGFLSDGRRSSGKRKALEESLVANPRSQFAENIAQNAAPVPYNAGGSSSISAPTEDPPRVNTPVQLDPRVGVGMRGLASDNHTALHSAGNVESSHRNFRMRINPAYLQDSAPSNLSLTETSSRPSTVWSPNPFPSGFLSFNPSSDVGSATAGTSLQIQSNTITNPGLVRNRHPFPWNVFSDSRVVNSSSSLVIPGERTAPLEEVDARSIQRIISEPPLFVPPAETRNRGQDWSLANGNMTSPGSIASSSRVGSSSAAHPSRAPTWVTNHNPPIQNLHMLPEVIHRSLVTSSVSESGGQNHNFHPIHLGPFPSPGMVVPTGAVQLGPQPQPYPPPPPHYHHHHHPIPIPVPVPVPVPVPHPYPNTRRAFWMGQLLEGALGVPMPVQTTTAINGGRRLLISEDVFIIERPVVFGMPNMHDTHRDMRLDVDDMSYEELLALEAQIGDVHTGLSEEISLRYLKQRTYPSLRIVPSEVEPCCICQEEFVNGVRVGELDCGHVFHTGCITEWLTHKNVCPICKTTALVT</sequence>
<feature type="region of interest" description="Disordered" evidence="9">
    <location>
        <begin position="430"/>
        <end position="477"/>
    </location>
</feature>
<gene>
    <name evidence="11" type="ORF">BVC80_1313g40</name>
</gene>
<dbReference type="EMBL" id="MVGT01000743">
    <property type="protein sequence ID" value="OVA15649.1"/>
    <property type="molecule type" value="Genomic_DNA"/>
</dbReference>
<name>A0A200QYU7_MACCD</name>
<feature type="domain" description="RING-type" evidence="10">
    <location>
        <begin position="687"/>
        <end position="728"/>
    </location>
</feature>
<keyword evidence="6" id="KW-0833">Ubl conjugation pathway</keyword>
<dbReference type="GO" id="GO:0061630">
    <property type="term" value="F:ubiquitin protein ligase activity"/>
    <property type="evidence" value="ECO:0007669"/>
    <property type="project" value="UniProtKB-EC"/>
</dbReference>
<keyword evidence="12" id="KW-1185">Reference proteome</keyword>
<dbReference type="InterPro" id="IPR045191">
    <property type="entry name" value="MBR1/2-like"/>
</dbReference>
<feature type="compositionally biased region" description="Polar residues" evidence="9">
    <location>
        <begin position="1"/>
        <end position="12"/>
    </location>
</feature>
<dbReference type="PANTHER" id="PTHR22937:SF224">
    <property type="entry name" value="E3 UBIQUITIN-PROTEIN LIGASE MBR1-RELATED"/>
    <property type="match status" value="1"/>
</dbReference>
<evidence type="ECO:0000256" key="9">
    <source>
        <dbReference type="SAM" id="MobiDB-lite"/>
    </source>
</evidence>
<accession>A0A200QYU7</accession>
<dbReference type="SMART" id="SM00184">
    <property type="entry name" value="RING"/>
    <property type="match status" value="1"/>
</dbReference>
<feature type="region of interest" description="Disordered" evidence="9">
    <location>
        <begin position="1"/>
        <end position="50"/>
    </location>
</feature>
<keyword evidence="4" id="KW-0479">Metal-binding</keyword>
<dbReference type="OMA" id="HIFWNNM"/>
<dbReference type="EC" id="2.3.2.27" evidence="2"/>
<feature type="compositionally biased region" description="Low complexity" evidence="9">
    <location>
        <begin position="452"/>
        <end position="471"/>
    </location>
</feature>
<dbReference type="PROSITE" id="PS50089">
    <property type="entry name" value="ZF_RING_2"/>
    <property type="match status" value="1"/>
</dbReference>
<dbReference type="InParanoid" id="A0A200QYU7"/>
<keyword evidence="3" id="KW-0808">Transferase</keyword>
<comment type="caution">
    <text evidence="11">The sequence shown here is derived from an EMBL/GenBank/DDBJ whole genome shotgun (WGS) entry which is preliminary data.</text>
</comment>
<dbReference type="STRING" id="56857.A0A200QYU7"/>
<feature type="compositionally biased region" description="Polar residues" evidence="9">
    <location>
        <begin position="78"/>
        <end position="87"/>
    </location>
</feature>
<dbReference type="Gene3D" id="3.30.40.10">
    <property type="entry name" value="Zinc/RING finger domain, C3HC4 (zinc finger)"/>
    <property type="match status" value="1"/>
</dbReference>
<dbReference type="GO" id="GO:0008270">
    <property type="term" value="F:zinc ion binding"/>
    <property type="evidence" value="ECO:0007669"/>
    <property type="project" value="UniProtKB-KW"/>
</dbReference>
<dbReference type="InterPro" id="IPR001841">
    <property type="entry name" value="Znf_RING"/>
</dbReference>
<evidence type="ECO:0000256" key="3">
    <source>
        <dbReference type="ARBA" id="ARBA00022679"/>
    </source>
</evidence>
<keyword evidence="5 8" id="KW-0863">Zinc-finger</keyword>
<feature type="region of interest" description="Disordered" evidence="9">
    <location>
        <begin position="251"/>
        <end position="272"/>
    </location>
</feature>
<evidence type="ECO:0000313" key="11">
    <source>
        <dbReference type="EMBL" id="OVA15649.1"/>
    </source>
</evidence>
<proteinExistence type="predicted"/>
<evidence type="ECO:0000256" key="2">
    <source>
        <dbReference type="ARBA" id="ARBA00012483"/>
    </source>
</evidence>
<evidence type="ECO:0000256" key="1">
    <source>
        <dbReference type="ARBA" id="ARBA00000900"/>
    </source>
</evidence>
<dbReference type="FunCoup" id="A0A200QYU7">
    <property type="interactions" value="2602"/>
</dbReference>
<dbReference type="InterPro" id="IPR013083">
    <property type="entry name" value="Znf_RING/FYVE/PHD"/>
</dbReference>
<evidence type="ECO:0000256" key="5">
    <source>
        <dbReference type="ARBA" id="ARBA00022771"/>
    </source>
</evidence>
<dbReference type="PANTHER" id="PTHR22937">
    <property type="entry name" value="E3 UBIQUITIN-PROTEIN LIGASE RNF165"/>
    <property type="match status" value="1"/>
</dbReference>
<organism evidence="11 12">
    <name type="scientific">Macleaya cordata</name>
    <name type="common">Five-seeded plume-poppy</name>
    <name type="synonym">Bocconia cordata</name>
    <dbReference type="NCBI Taxonomy" id="56857"/>
    <lineage>
        <taxon>Eukaryota</taxon>
        <taxon>Viridiplantae</taxon>
        <taxon>Streptophyta</taxon>
        <taxon>Embryophyta</taxon>
        <taxon>Tracheophyta</taxon>
        <taxon>Spermatophyta</taxon>
        <taxon>Magnoliopsida</taxon>
        <taxon>Ranunculales</taxon>
        <taxon>Papaveraceae</taxon>
        <taxon>Papaveroideae</taxon>
        <taxon>Macleaya</taxon>
    </lineage>
</organism>
<reference evidence="11 12" key="1">
    <citation type="journal article" date="2017" name="Mol. Plant">
        <title>The Genome of Medicinal Plant Macleaya cordata Provides New Insights into Benzylisoquinoline Alkaloids Metabolism.</title>
        <authorList>
            <person name="Liu X."/>
            <person name="Liu Y."/>
            <person name="Huang P."/>
            <person name="Ma Y."/>
            <person name="Qing Z."/>
            <person name="Tang Q."/>
            <person name="Cao H."/>
            <person name="Cheng P."/>
            <person name="Zheng Y."/>
            <person name="Yuan Z."/>
            <person name="Zhou Y."/>
            <person name="Liu J."/>
            <person name="Tang Z."/>
            <person name="Zhuo Y."/>
            <person name="Zhang Y."/>
            <person name="Yu L."/>
            <person name="Huang J."/>
            <person name="Yang P."/>
            <person name="Peng Q."/>
            <person name="Zhang J."/>
            <person name="Jiang W."/>
            <person name="Zhang Z."/>
            <person name="Lin K."/>
            <person name="Ro D.K."/>
            <person name="Chen X."/>
            <person name="Xiong X."/>
            <person name="Shang Y."/>
            <person name="Huang S."/>
            <person name="Zeng J."/>
        </authorList>
    </citation>
    <scope>NUCLEOTIDE SEQUENCE [LARGE SCALE GENOMIC DNA]</scope>
    <source>
        <strain evidence="12">cv. BLH2017</strain>
        <tissue evidence="11">Root</tissue>
    </source>
</reference>
<dbReference type="Proteomes" id="UP000195402">
    <property type="component" value="Unassembled WGS sequence"/>
</dbReference>
<feature type="compositionally biased region" description="Basic and acidic residues" evidence="9">
    <location>
        <begin position="203"/>
        <end position="220"/>
    </location>
</feature>
<dbReference type="AlphaFoldDB" id="A0A200QYU7"/>
<dbReference type="OrthoDB" id="8062037at2759"/>
<evidence type="ECO:0000256" key="7">
    <source>
        <dbReference type="ARBA" id="ARBA00022833"/>
    </source>
</evidence>
<evidence type="ECO:0000256" key="6">
    <source>
        <dbReference type="ARBA" id="ARBA00022786"/>
    </source>
</evidence>
<evidence type="ECO:0000256" key="4">
    <source>
        <dbReference type="ARBA" id="ARBA00022723"/>
    </source>
</evidence>
<feature type="region of interest" description="Disordered" evidence="9">
    <location>
        <begin position="66"/>
        <end position="118"/>
    </location>
</feature>
<feature type="region of interest" description="Disordered" evidence="9">
    <location>
        <begin position="182"/>
        <end position="227"/>
    </location>
</feature>
<comment type="catalytic activity">
    <reaction evidence="1">
        <text>S-ubiquitinyl-[E2 ubiquitin-conjugating enzyme]-L-cysteine + [acceptor protein]-L-lysine = [E2 ubiquitin-conjugating enzyme]-L-cysteine + N(6)-ubiquitinyl-[acceptor protein]-L-lysine.</text>
        <dbReference type="EC" id="2.3.2.27"/>
    </reaction>
</comment>
<evidence type="ECO:0000313" key="12">
    <source>
        <dbReference type="Proteomes" id="UP000195402"/>
    </source>
</evidence>
<protein>
    <recommendedName>
        <fullName evidence="2">RING-type E3 ubiquitin transferase</fullName>
        <ecNumber evidence="2">2.3.2.27</ecNumber>
    </recommendedName>
</protein>
<dbReference type="Pfam" id="PF13639">
    <property type="entry name" value="zf-RING_2"/>
    <property type="match status" value="1"/>
</dbReference>
<evidence type="ECO:0000256" key="8">
    <source>
        <dbReference type="PROSITE-ProRule" id="PRU00175"/>
    </source>
</evidence>
<dbReference type="SUPFAM" id="SSF57850">
    <property type="entry name" value="RING/U-box"/>
    <property type="match status" value="1"/>
</dbReference>
<evidence type="ECO:0000259" key="10">
    <source>
        <dbReference type="PROSITE" id="PS50089"/>
    </source>
</evidence>
<keyword evidence="7" id="KW-0862">Zinc</keyword>